<evidence type="ECO:0000313" key="4">
    <source>
        <dbReference type="Proteomes" id="UP000619788"/>
    </source>
</evidence>
<dbReference type="Proteomes" id="UP000619788">
    <property type="component" value="Unassembled WGS sequence"/>
</dbReference>
<gene>
    <name evidence="3" type="ORF">Psi01_71370</name>
</gene>
<proteinExistence type="inferred from homology"/>
<comment type="similarity">
    <text evidence="1">Belongs to the AHA1 family.</text>
</comment>
<dbReference type="InterPro" id="IPR013538">
    <property type="entry name" value="ASHA1/2-like_C"/>
</dbReference>
<dbReference type="SUPFAM" id="SSF55961">
    <property type="entry name" value="Bet v1-like"/>
    <property type="match status" value="1"/>
</dbReference>
<reference evidence="3 4" key="1">
    <citation type="submission" date="2021-01" db="EMBL/GenBank/DDBJ databases">
        <title>Whole genome shotgun sequence of Planobispora siamensis NBRC 107568.</title>
        <authorList>
            <person name="Komaki H."/>
            <person name="Tamura T."/>
        </authorList>
    </citation>
    <scope>NUCLEOTIDE SEQUENCE [LARGE SCALE GENOMIC DNA]</scope>
    <source>
        <strain evidence="3 4">NBRC 107568</strain>
    </source>
</reference>
<name>A0A8J3SPF5_9ACTN</name>
<evidence type="ECO:0000259" key="2">
    <source>
        <dbReference type="Pfam" id="PF08327"/>
    </source>
</evidence>
<dbReference type="Gene3D" id="3.30.530.20">
    <property type="match status" value="1"/>
</dbReference>
<dbReference type="InterPro" id="IPR023393">
    <property type="entry name" value="START-like_dom_sf"/>
</dbReference>
<organism evidence="3 4">
    <name type="scientific">Planobispora siamensis</name>
    <dbReference type="NCBI Taxonomy" id="936338"/>
    <lineage>
        <taxon>Bacteria</taxon>
        <taxon>Bacillati</taxon>
        <taxon>Actinomycetota</taxon>
        <taxon>Actinomycetes</taxon>
        <taxon>Streptosporangiales</taxon>
        <taxon>Streptosporangiaceae</taxon>
        <taxon>Planobispora</taxon>
    </lineage>
</organism>
<dbReference type="CDD" id="cd07814">
    <property type="entry name" value="SRPBCC_CalC_Aha1-like"/>
    <property type="match status" value="1"/>
</dbReference>
<evidence type="ECO:0000256" key="1">
    <source>
        <dbReference type="ARBA" id="ARBA00006817"/>
    </source>
</evidence>
<dbReference type="Pfam" id="PF08327">
    <property type="entry name" value="AHSA1"/>
    <property type="match status" value="1"/>
</dbReference>
<comment type="caution">
    <text evidence="3">The sequence shown here is derived from an EMBL/GenBank/DDBJ whole genome shotgun (WGS) entry which is preliminary data.</text>
</comment>
<dbReference type="RefSeq" id="WP_204068550.1">
    <property type="nucleotide sequence ID" value="NZ_BOOJ01000066.1"/>
</dbReference>
<sequence length="244" mass="27174">MTDEQPFFVEVTISAPVEEVWEALRDTDQLRRWHGWHCEELDKEIEFIYHQNVVESAAEHRLEVQGGDRFELTDLGGRTLLRLTRPPRGSNPDSSEWEVYYDDMTEGWITFVHQLKFALERHPGTDRRTVFLSGGGGEPVLRAAGLTAVAGADPGSPYELDGPAGERLNGEVWFRSARQLGLTVADWGDGLLVAVQNPVPPGKSEGGAMMVLTAYGLDDVAFSELEARWTAWWNQAFETGSAQA</sequence>
<evidence type="ECO:0000313" key="3">
    <source>
        <dbReference type="EMBL" id="GIH96507.1"/>
    </source>
</evidence>
<dbReference type="AlphaFoldDB" id="A0A8J3SPF5"/>
<feature type="domain" description="Activator of Hsp90 ATPase homologue 1/2-like C-terminal" evidence="2">
    <location>
        <begin position="15"/>
        <end position="119"/>
    </location>
</feature>
<dbReference type="EMBL" id="BOOJ01000066">
    <property type="protein sequence ID" value="GIH96507.1"/>
    <property type="molecule type" value="Genomic_DNA"/>
</dbReference>
<accession>A0A8J3SPF5</accession>
<keyword evidence="4" id="KW-1185">Reference proteome</keyword>
<protein>
    <recommendedName>
        <fullName evidence="2">Activator of Hsp90 ATPase homologue 1/2-like C-terminal domain-containing protein</fullName>
    </recommendedName>
</protein>